<dbReference type="InterPro" id="IPR025824">
    <property type="entry name" value="OB-fold_nuc-bd_dom"/>
</dbReference>
<dbReference type="GO" id="GO:0006308">
    <property type="term" value="P:DNA catabolic process"/>
    <property type="evidence" value="ECO:0007669"/>
    <property type="project" value="UniProtKB-UniRule"/>
</dbReference>
<reference evidence="8 9" key="1">
    <citation type="submission" date="2019-08" db="EMBL/GenBank/DDBJ databases">
        <title>Genome of Phaeodactylibacter luteus.</title>
        <authorList>
            <person name="Bowman J.P."/>
        </authorList>
    </citation>
    <scope>NUCLEOTIDE SEQUENCE [LARGE SCALE GENOMIC DNA]</scope>
    <source>
        <strain evidence="8 9">KCTC 42180</strain>
    </source>
</reference>
<dbReference type="PANTHER" id="PTHR30008:SF0">
    <property type="entry name" value="EXODEOXYRIBONUCLEASE 7 LARGE SUBUNIT"/>
    <property type="match status" value="1"/>
</dbReference>
<dbReference type="GO" id="GO:0009318">
    <property type="term" value="C:exodeoxyribonuclease VII complex"/>
    <property type="evidence" value="ECO:0007669"/>
    <property type="project" value="UniProtKB-UniRule"/>
</dbReference>
<feature type="domain" description="OB-fold nucleic acid binding" evidence="7">
    <location>
        <begin position="9"/>
        <end position="114"/>
    </location>
</feature>
<feature type="domain" description="Exonuclease VII large subunit C-terminal" evidence="6">
    <location>
        <begin position="142"/>
        <end position="332"/>
    </location>
</feature>
<dbReference type="Pfam" id="PF02601">
    <property type="entry name" value="Exonuc_VII_L"/>
    <property type="match status" value="1"/>
</dbReference>
<dbReference type="EMBL" id="VOOR01000038">
    <property type="protein sequence ID" value="TXB62060.1"/>
    <property type="molecule type" value="Genomic_DNA"/>
</dbReference>
<dbReference type="Proteomes" id="UP000321580">
    <property type="component" value="Unassembled WGS sequence"/>
</dbReference>
<protein>
    <recommendedName>
        <fullName evidence="5">Exodeoxyribonuclease 7 large subunit</fullName>
        <ecNumber evidence="5">3.1.11.6</ecNumber>
    </recommendedName>
</protein>
<keyword evidence="4 5" id="KW-0269">Exonuclease</keyword>
<keyword evidence="2 5" id="KW-0540">Nuclease</keyword>
<gene>
    <name evidence="8" type="primary">xseA</name>
    <name evidence="8" type="ORF">FRY97_15995</name>
</gene>
<dbReference type="InterPro" id="IPR003753">
    <property type="entry name" value="Exonuc_VII_L"/>
</dbReference>
<evidence type="ECO:0000313" key="8">
    <source>
        <dbReference type="EMBL" id="TXB62060.1"/>
    </source>
</evidence>
<dbReference type="PROSITE" id="PS51257">
    <property type="entry name" value="PROKAR_LIPOPROTEIN"/>
    <property type="match status" value="1"/>
</dbReference>
<dbReference type="OrthoDB" id="9802795at2"/>
<keyword evidence="1" id="KW-0963">Cytoplasm</keyword>
<dbReference type="Pfam" id="PF13742">
    <property type="entry name" value="tRNA_anti_2"/>
    <property type="match status" value="1"/>
</dbReference>
<evidence type="ECO:0000256" key="5">
    <source>
        <dbReference type="RuleBase" id="RU004355"/>
    </source>
</evidence>
<keyword evidence="9" id="KW-1185">Reference proteome</keyword>
<comment type="subcellular location">
    <subcellularLocation>
        <location evidence="5">Cytoplasm</location>
    </subcellularLocation>
</comment>
<proteinExistence type="inferred from homology"/>
<dbReference type="GO" id="GO:0008855">
    <property type="term" value="F:exodeoxyribonuclease VII activity"/>
    <property type="evidence" value="ECO:0007669"/>
    <property type="project" value="UniProtKB-UniRule"/>
</dbReference>
<dbReference type="PANTHER" id="PTHR30008">
    <property type="entry name" value="EXODEOXYRIBONUCLEASE 7 LARGE SUBUNIT"/>
    <property type="match status" value="1"/>
</dbReference>
<name>A0A5C6RK37_9BACT</name>
<keyword evidence="3 5" id="KW-0378">Hydrolase</keyword>
<comment type="catalytic activity">
    <reaction evidence="5">
        <text>Exonucleolytic cleavage in either 5'- to 3'- or 3'- to 5'-direction to yield nucleoside 5'-phosphates.</text>
        <dbReference type="EC" id="3.1.11.6"/>
    </reaction>
</comment>
<comment type="caution">
    <text evidence="8">The sequence shown here is derived from an EMBL/GenBank/DDBJ whole genome shotgun (WGS) entry which is preliminary data.</text>
</comment>
<evidence type="ECO:0000256" key="2">
    <source>
        <dbReference type="ARBA" id="ARBA00022722"/>
    </source>
</evidence>
<accession>A0A5C6RK37</accession>
<dbReference type="EC" id="3.1.11.6" evidence="5"/>
<dbReference type="NCBIfam" id="TIGR00237">
    <property type="entry name" value="xseA"/>
    <property type="match status" value="1"/>
</dbReference>
<evidence type="ECO:0000256" key="1">
    <source>
        <dbReference type="ARBA" id="ARBA00022490"/>
    </source>
</evidence>
<dbReference type="GO" id="GO:0003676">
    <property type="term" value="F:nucleic acid binding"/>
    <property type="evidence" value="ECO:0007669"/>
    <property type="project" value="InterPro"/>
</dbReference>
<evidence type="ECO:0000256" key="4">
    <source>
        <dbReference type="ARBA" id="ARBA00022839"/>
    </source>
</evidence>
<dbReference type="AlphaFoldDB" id="A0A5C6RK37"/>
<evidence type="ECO:0000313" key="9">
    <source>
        <dbReference type="Proteomes" id="UP000321580"/>
    </source>
</evidence>
<dbReference type="GO" id="GO:0005737">
    <property type="term" value="C:cytoplasm"/>
    <property type="evidence" value="ECO:0007669"/>
    <property type="project" value="UniProtKB-SubCell"/>
</dbReference>
<organism evidence="8 9">
    <name type="scientific">Phaeodactylibacter luteus</name>
    <dbReference type="NCBI Taxonomy" id="1564516"/>
    <lineage>
        <taxon>Bacteria</taxon>
        <taxon>Pseudomonadati</taxon>
        <taxon>Bacteroidota</taxon>
        <taxon>Saprospiria</taxon>
        <taxon>Saprospirales</taxon>
        <taxon>Haliscomenobacteraceae</taxon>
        <taxon>Phaeodactylibacter</taxon>
    </lineage>
</organism>
<comment type="similarity">
    <text evidence="5">Belongs to the XseA family.</text>
</comment>
<evidence type="ECO:0000259" key="7">
    <source>
        <dbReference type="Pfam" id="PF13742"/>
    </source>
</evidence>
<evidence type="ECO:0000256" key="3">
    <source>
        <dbReference type="ARBA" id="ARBA00022801"/>
    </source>
</evidence>
<dbReference type="CDD" id="cd04489">
    <property type="entry name" value="ExoVII_LU_OBF"/>
    <property type="match status" value="1"/>
</dbReference>
<dbReference type="InterPro" id="IPR020579">
    <property type="entry name" value="Exonuc_VII_lsu_C"/>
</dbReference>
<evidence type="ECO:0000259" key="6">
    <source>
        <dbReference type="Pfam" id="PF02601"/>
    </source>
</evidence>
<sequence length="412" mass="46032">MSSALEKHSLFELNRYLRRAIALNLPNGVWVSCEINQLGQSRGHYYLTLVEKEAEGEAIIAQAEAVLWSRQHKKLQRQLGRELQLVLREGTQVLLKVQADFHERYGLKYIIEEVDLSYTIGQLELQRRAVREQLEKEGLLYLNKQLKLPTAVQRLAIVSAATAAGYADFMQQLSQNEYGYRFSARLYNAAVQGQYAADEIARQLKAIEQAARPFDAVALVRGGGARLDLAAFDEYKVCKAIAQCPFPVITGVGHETDEPLVELVAHTPLKTPTAAAAFLIDRNLQFEAHLLELGQGLQRRAMSTLREANLGLEQHAQAIALLARQGVDRQQQAVGFLSAQFPAALNRQLQQQSTRLGQLEQLFELLSPEATLRRGYTLTLRNGAPVRKASQLKSGDSITTRFIDGEQKSTVE</sequence>